<dbReference type="Proteomes" id="UP000016800">
    <property type="component" value="Chromosome VI"/>
</dbReference>
<dbReference type="HOGENOM" id="CLU_1129126_0_0_1"/>
<evidence type="ECO:0000313" key="2">
    <source>
        <dbReference type="Proteomes" id="UP000016800"/>
    </source>
</evidence>
<organism evidence="1 2">
    <name type="scientific">Gibberella fujikuroi (strain CBS 195.34 / IMI 58289 / NRRL A-6831)</name>
    <name type="common">Bakanae and foot rot disease fungus</name>
    <name type="synonym">Fusarium fujikuroi</name>
    <dbReference type="NCBI Taxonomy" id="1279085"/>
    <lineage>
        <taxon>Eukaryota</taxon>
        <taxon>Fungi</taxon>
        <taxon>Dikarya</taxon>
        <taxon>Ascomycota</taxon>
        <taxon>Pezizomycotina</taxon>
        <taxon>Sordariomycetes</taxon>
        <taxon>Hypocreomycetidae</taxon>
        <taxon>Hypocreales</taxon>
        <taxon>Nectriaceae</taxon>
        <taxon>Fusarium</taxon>
        <taxon>Fusarium fujikuroi species complex</taxon>
    </lineage>
</organism>
<protein>
    <submittedName>
        <fullName evidence="1">Uncharacterized protein</fullName>
    </submittedName>
</protein>
<evidence type="ECO:0000313" key="1">
    <source>
        <dbReference type="EMBL" id="CCT70373.1"/>
    </source>
</evidence>
<dbReference type="VEuPathDB" id="FungiDB:FFUJ_06341"/>
<keyword evidence="2" id="KW-1185">Reference proteome</keyword>
<dbReference type="RefSeq" id="XP_023432452.1">
    <property type="nucleotide sequence ID" value="XM_023579655.1"/>
</dbReference>
<accession>S0EDA6</accession>
<dbReference type="EMBL" id="HF679028">
    <property type="protein sequence ID" value="CCT70373.1"/>
    <property type="molecule type" value="Genomic_DNA"/>
</dbReference>
<name>S0EDA6_GIBF5</name>
<sequence>MAGPKPRATPATVVEVADEGGVVILSDDPVNSLTVDGLPMGVLKDANKQTAAQIVEMFKEKAPGTPREVHDNILSPLKEGAFHHNKSSRTKPSDLNFPLAEKMWDKQVRGPWWYNITYENWFVLVGIYGLGKLNASAAGAAIRGSVQRRYGGDIGTDLTWRNHLVDQGQHARHLLIQLATRFGKLQRTIDKQQETVYQQQKTIQKLVEERQQGLTGHNQDASQTVDYDEEMEKWARYYGYGDEDED</sequence>
<proteinExistence type="predicted"/>
<reference evidence="2" key="1">
    <citation type="journal article" date="2013" name="PLoS Pathog.">
        <title>Deciphering the cryptic genome: genome-wide analyses of the rice pathogen Fusarium fujikuroi reveal complex regulation of secondary metabolism and novel metabolites.</title>
        <authorList>
            <person name="Wiemann P."/>
            <person name="Sieber C.M."/>
            <person name="von Bargen K.W."/>
            <person name="Studt L."/>
            <person name="Niehaus E.M."/>
            <person name="Espino J.J."/>
            <person name="Huss K."/>
            <person name="Michielse C.B."/>
            <person name="Albermann S."/>
            <person name="Wagner D."/>
            <person name="Bergner S.V."/>
            <person name="Connolly L.R."/>
            <person name="Fischer A."/>
            <person name="Reuter G."/>
            <person name="Kleigrewe K."/>
            <person name="Bald T."/>
            <person name="Wingfield B.D."/>
            <person name="Ophir R."/>
            <person name="Freeman S."/>
            <person name="Hippler M."/>
            <person name="Smith K.M."/>
            <person name="Brown D.W."/>
            <person name="Proctor R.H."/>
            <person name="Munsterkotter M."/>
            <person name="Freitag M."/>
            <person name="Humpf H.U."/>
            <person name="Guldener U."/>
            <person name="Tudzynski B."/>
        </authorList>
    </citation>
    <scope>NUCLEOTIDE SEQUENCE [LARGE SCALE GENOMIC DNA]</scope>
    <source>
        <strain evidence="2">CBS 195.34 / IMI 58289 / NRRL A-6831</strain>
    </source>
</reference>
<dbReference type="AlphaFoldDB" id="S0EDA6"/>
<gene>
    <name evidence="1" type="ORF">FFUJ_06341</name>
</gene>
<dbReference type="GeneID" id="35399818"/>